<dbReference type="NCBIfam" id="TIGR00739">
    <property type="entry name" value="yajC"/>
    <property type="match status" value="1"/>
</dbReference>
<dbReference type="PANTHER" id="PTHR33909">
    <property type="entry name" value="SEC TRANSLOCON ACCESSORY COMPLEX SUBUNIT YAJC"/>
    <property type="match status" value="1"/>
</dbReference>
<dbReference type="PRINTS" id="PR01853">
    <property type="entry name" value="YAJCTRNLCASE"/>
</dbReference>
<dbReference type="GO" id="GO:0005886">
    <property type="term" value="C:plasma membrane"/>
    <property type="evidence" value="ECO:0007669"/>
    <property type="project" value="UniProtKB-SubCell"/>
</dbReference>
<dbReference type="OrthoDB" id="9811406at2"/>
<keyword evidence="6" id="KW-0813">Transport</keyword>
<comment type="similarity">
    <text evidence="3">Belongs to the YajC family.</text>
</comment>
<sequence length="112" mass="12075">MFISPAFAQDAAAPGAAGMVMQLAPLILIFVVFYFLLIRPQQKKAKEHRAMLETLKRGDRVITAGGIVAVVKKVTEGSDEIEADIAPNVTVKLVRGMIQSVIRPEAANDTKA</sequence>
<evidence type="ECO:0000256" key="1">
    <source>
        <dbReference type="ARBA" id="ARBA00002061"/>
    </source>
</evidence>
<dbReference type="InterPro" id="IPR003849">
    <property type="entry name" value="Preprotein_translocase_YajC"/>
</dbReference>
<evidence type="ECO:0000256" key="6">
    <source>
        <dbReference type="ARBA" id="ARBA00022448"/>
    </source>
</evidence>
<keyword evidence="11" id="KW-0811">Translocation</keyword>
<evidence type="ECO:0000256" key="5">
    <source>
        <dbReference type="ARBA" id="ARBA00014962"/>
    </source>
</evidence>
<evidence type="ECO:0000256" key="13">
    <source>
        <dbReference type="SAM" id="Phobius"/>
    </source>
</evidence>
<keyword evidence="12 13" id="KW-0472">Membrane</keyword>
<evidence type="ECO:0000256" key="2">
    <source>
        <dbReference type="ARBA" id="ARBA00004162"/>
    </source>
</evidence>
<keyword evidence="7" id="KW-1003">Cell membrane</keyword>
<keyword evidence="8 13" id="KW-0812">Transmembrane</keyword>
<dbReference type="Proteomes" id="UP000282957">
    <property type="component" value="Unassembled WGS sequence"/>
</dbReference>
<dbReference type="PANTHER" id="PTHR33909:SF1">
    <property type="entry name" value="SEC TRANSLOCON ACCESSORY COMPLEX SUBUNIT YAJC"/>
    <property type="match status" value="1"/>
</dbReference>
<reference evidence="14 15" key="1">
    <citation type="submission" date="2019-01" db="EMBL/GenBank/DDBJ databases">
        <authorList>
            <person name="Chen W.-M."/>
        </authorList>
    </citation>
    <scope>NUCLEOTIDE SEQUENCE [LARGE SCALE GENOMIC DNA]</scope>
    <source>
        <strain evidence="14 15">CCP-6</strain>
    </source>
</reference>
<accession>A0A437MIM5</accession>
<dbReference type="EMBL" id="SACL01000002">
    <property type="protein sequence ID" value="RVT97492.1"/>
    <property type="molecule type" value="Genomic_DNA"/>
</dbReference>
<evidence type="ECO:0000256" key="7">
    <source>
        <dbReference type="ARBA" id="ARBA00022475"/>
    </source>
</evidence>
<evidence type="ECO:0000313" key="15">
    <source>
        <dbReference type="Proteomes" id="UP000282957"/>
    </source>
</evidence>
<dbReference type="RefSeq" id="WP_127786720.1">
    <property type="nucleotide sequence ID" value="NZ_SACL01000002.1"/>
</dbReference>
<gene>
    <name evidence="14" type="primary">yajC</name>
    <name evidence="14" type="ORF">EOD42_06610</name>
</gene>
<comment type="subcellular location">
    <subcellularLocation>
        <location evidence="2">Cell membrane</location>
        <topology evidence="2">Single-pass membrane protein</topology>
    </subcellularLocation>
</comment>
<keyword evidence="10 13" id="KW-1133">Transmembrane helix</keyword>
<evidence type="ECO:0000256" key="11">
    <source>
        <dbReference type="ARBA" id="ARBA00023010"/>
    </source>
</evidence>
<name>A0A437MIM5_9PROT</name>
<evidence type="ECO:0000256" key="12">
    <source>
        <dbReference type="ARBA" id="ARBA00023136"/>
    </source>
</evidence>
<dbReference type="Pfam" id="PF02699">
    <property type="entry name" value="YajC"/>
    <property type="match status" value="1"/>
</dbReference>
<dbReference type="SMART" id="SM01323">
    <property type="entry name" value="YajC"/>
    <property type="match status" value="1"/>
</dbReference>
<evidence type="ECO:0000256" key="9">
    <source>
        <dbReference type="ARBA" id="ARBA00022927"/>
    </source>
</evidence>
<keyword evidence="15" id="KW-1185">Reference proteome</keyword>
<evidence type="ECO:0000256" key="3">
    <source>
        <dbReference type="ARBA" id="ARBA00006742"/>
    </source>
</evidence>
<evidence type="ECO:0000256" key="8">
    <source>
        <dbReference type="ARBA" id="ARBA00022692"/>
    </source>
</evidence>
<dbReference type="AlphaFoldDB" id="A0A437MIM5"/>
<protein>
    <recommendedName>
        <fullName evidence="5">Sec translocon accessory complex subunit YajC</fullName>
    </recommendedName>
</protein>
<comment type="subunit">
    <text evidence="4">Part of the SecDF-YidC-YajC translocase complex. The SecDF-YidC-YajC translocase forms a supercomplex with SecYEG, called the holo-translocon (HTL).</text>
</comment>
<proteinExistence type="inferred from homology"/>
<evidence type="ECO:0000256" key="10">
    <source>
        <dbReference type="ARBA" id="ARBA00022989"/>
    </source>
</evidence>
<organism evidence="14 15">
    <name type="scientific">Rhodovarius crocodyli</name>
    <dbReference type="NCBI Taxonomy" id="1979269"/>
    <lineage>
        <taxon>Bacteria</taxon>
        <taxon>Pseudomonadati</taxon>
        <taxon>Pseudomonadota</taxon>
        <taxon>Alphaproteobacteria</taxon>
        <taxon>Acetobacterales</taxon>
        <taxon>Roseomonadaceae</taxon>
        <taxon>Rhodovarius</taxon>
    </lineage>
</organism>
<comment type="function">
    <text evidence="1">The SecYEG-SecDF-YajC-YidC holo-translocon (HTL) protein secretase/insertase is a supercomplex required for protein secretion, insertion of proteins into membranes, and assembly of membrane protein complexes. While the SecYEG complex is essential for assembly of a number of proteins and complexes, the SecDF-YajC-YidC subcomplex facilitates these functions.</text>
</comment>
<dbReference type="GO" id="GO:0015031">
    <property type="term" value="P:protein transport"/>
    <property type="evidence" value="ECO:0007669"/>
    <property type="project" value="UniProtKB-KW"/>
</dbReference>
<evidence type="ECO:0000256" key="4">
    <source>
        <dbReference type="ARBA" id="ARBA00011718"/>
    </source>
</evidence>
<keyword evidence="9" id="KW-0653">Protein transport</keyword>
<comment type="caution">
    <text evidence="14">The sequence shown here is derived from an EMBL/GenBank/DDBJ whole genome shotgun (WGS) entry which is preliminary data.</text>
</comment>
<feature type="transmembrane region" description="Helical" evidence="13">
    <location>
        <begin position="12"/>
        <end position="37"/>
    </location>
</feature>
<evidence type="ECO:0000313" key="14">
    <source>
        <dbReference type="EMBL" id="RVT97492.1"/>
    </source>
</evidence>